<accession>A0A1C3WQU6</accession>
<dbReference type="EMBL" id="FMAF01000015">
    <property type="protein sequence ID" value="SCB42104.1"/>
    <property type="molecule type" value="Genomic_DNA"/>
</dbReference>
<dbReference type="Proteomes" id="UP000199205">
    <property type="component" value="Unassembled WGS sequence"/>
</dbReference>
<name>A0A1C3WQU6_9HYPH</name>
<dbReference type="OrthoDB" id="8279879at2"/>
<organism evidence="1 2">
    <name type="scientific">Rhizobium lusitanum</name>
    <dbReference type="NCBI Taxonomy" id="293958"/>
    <lineage>
        <taxon>Bacteria</taxon>
        <taxon>Pseudomonadati</taxon>
        <taxon>Pseudomonadota</taxon>
        <taxon>Alphaproteobacteria</taxon>
        <taxon>Hyphomicrobiales</taxon>
        <taxon>Rhizobiaceae</taxon>
        <taxon>Rhizobium/Agrobacterium group</taxon>
        <taxon>Rhizobium</taxon>
    </lineage>
</organism>
<proteinExistence type="predicted"/>
<gene>
    <name evidence="1" type="ORF">GA0061101_11515</name>
</gene>
<protein>
    <recommendedName>
        <fullName evidence="3">Phasin family protein</fullName>
    </recommendedName>
</protein>
<dbReference type="RefSeq" id="WP_037191205.1">
    <property type="nucleotide sequence ID" value="NZ_FMAF01000015.1"/>
</dbReference>
<evidence type="ECO:0000313" key="2">
    <source>
        <dbReference type="Proteomes" id="UP000199205"/>
    </source>
</evidence>
<evidence type="ECO:0008006" key="3">
    <source>
        <dbReference type="Google" id="ProtNLM"/>
    </source>
</evidence>
<evidence type="ECO:0000313" key="1">
    <source>
        <dbReference type="EMBL" id="SCB42104.1"/>
    </source>
</evidence>
<dbReference type="AlphaFoldDB" id="A0A1C3WQU6"/>
<sequence>MQKQVLKSAFELPMASFLALSDDNNPTGSALKIPTTIAKTLLRYQVEGLSFLQHRFQRDIKLMDDVIAAEKTNDTLDVIGDYWRDAVSDYAKEISKTLAINARFASDTAGIVREEAKNA</sequence>
<reference evidence="1 2" key="1">
    <citation type="submission" date="2016-08" db="EMBL/GenBank/DDBJ databases">
        <authorList>
            <person name="Seilhamer J.J."/>
        </authorList>
    </citation>
    <scope>NUCLEOTIDE SEQUENCE [LARGE SCALE GENOMIC DNA]</scope>
    <source>
        <strain evidence="1 2">P1-7</strain>
    </source>
</reference>